<dbReference type="RefSeq" id="WP_098077073.1">
    <property type="nucleotide sequence ID" value="NZ_PDEQ01000007.1"/>
</dbReference>
<name>A0A2A8CVL2_9BACT</name>
<dbReference type="PANTHER" id="PTHR36452:SF1">
    <property type="entry name" value="DUF2461 DOMAIN-CONTAINING PROTEIN"/>
    <property type="match status" value="1"/>
</dbReference>
<protein>
    <recommendedName>
        <fullName evidence="3">TIGR02453 family protein</fullName>
    </recommendedName>
</protein>
<dbReference type="InterPro" id="IPR015996">
    <property type="entry name" value="UCP028451"/>
</dbReference>
<reference evidence="1 2" key="1">
    <citation type="submission" date="2017-10" db="EMBL/GenBank/DDBJ databases">
        <title>Draft genome of Longibacter Salinarum.</title>
        <authorList>
            <person name="Goh K.M."/>
            <person name="Shamsir M.S."/>
            <person name="Lim S.W."/>
        </authorList>
    </citation>
    <scope>NUCLEOTIDE SEQUENCE [LARGE SCALE GENOMIC DNA]</scope>
    <source>
        <strain evidence="1 2">KCTC 52045</strain>
    </source>
</reference>
<dbReference type="OrthoDB" id="9794241at2"/>
<comment type="caution">
    <text evidence="1">The sequence shown here is derived from an EMBL/GenBank/DDBJ whole genome shotgun (WGS) entry which is preliminary data.</text>
</comment>
<dbReference type="PANTHER" id="PTHR36452">
    <property type="entry name" value="CHROMOSOME 12, WHOLE GENOME SHOTGUN SEQUENCE"/>
    <property type="match status" value="1"/>
</dbReference>
<dbReference type="InterPro" id="IPR012808">
    <property type="entry name" value="CHP02453"/>
</dbReference>
<evidence type="ECO:0008006" key="3">
    <source>
        <dbReference type="Google" id="ProtNLM"/>
    </source>
</evidence>
<evidence type="ECO:0000313" key="2">
    <source>
        <dbReference type="Proteomes" id="UP000220102"/>
    </source>
</evidence>
<dbReference type="EMBL" id="PDEQ01000007">
    <property type="protein sequence ID" value="PEN12641.1"/>
    <property type="molecule type" value="Genomic_DNA"/>
</dbReference>
<sequence length="235" mass="26997">MTDLMAYPPFPGFRDEAFDFLRKLEDNNDRDWFKPRKETYVDELRGPLECLIADVARRLHDAGLPLTGDPKKSRFRIYRDTRFSEDKRPYKTNVGCVFDRSGSKDKNGVIYVHVEPGASFMAGGFYRPEVKYLRPVRERIASSPAVFFELLARMEECGLPVHSRDDTLTGMPRGFSQYKDDEEVANVLRWKHYLVTRDVSDDDLQTPAFAEQVVAMAEDARPLLEFVWDAAEGGA</sequence>
<keyword evidence="2" id="KW-1185">Reference proteome</keyword>
<dbReference type="PIRSF" id="PIRSF028451">
    <property type="entry name" value="UCP028451"/>
    <property type="match status" value="1"/>
</dbReference>
<organism evidence="1 2">
    <name type="scientific">Longibacter salinarum</name>
    <dbReference type="NCBI Taxonomy" id="1850348"/>
    <lineage>
        <taxon>Bacteria</taxon>
        <taxon>Pseudomonadati</taxon>
        <taxon>Rhodothermota</taxon>
        <taxon>Rhodothermia</taxon>
        <taxon>Rhodothermales</taxon>
        <taxon>Salisaetaceae</taxon>
        <taxon>Longibacter</taxon>
    </lineage>
</organism>
<proteinExistence type="predicted"/>
<dbReference type="NCBIfam" id="TIGR02453">
    <property type="entry name" value="TIGR02453 family protein"/>
    <property type="match status" value="1"/>
</dbReference>
<gene>
    <name evidence="1" type="ORF">CRI94_14090</name>
</gene>
<dbReference type="AlphaFoldDB" id="A0A2A8CVL2"/>
<dbReference type="Proteomes" id="UP000220102">
    <property type="component" value="Unassembled WGS sequence"/>
</dbReference>
<dbReference type="Pfam" id="PF09365">
    <property type="entry name" value="DUF2461"/>
    <property type="match status" value="1"/>
</dbReference>
<accession>A0A2A8CVL2</accession>
<evidence type="ECO:0000313" key="1">
    <source>
        <dbReference type="EMBL" id="PEN12641.1"/>
    </source>
</evidence>